<dbReference type="Pfam" id="PF04773">
    <property type="entry name" value="FecR"/>
    <property type="match status" value="1"/>
</dbReference>
<reference evidence="2" key="1">
    <citation type="submission" date="2018-07" db="EMBL/GenBank/DDBJ databases">
        <authorList>
            <person name="Quirk P.G."/>
            <person name="Krulwich T.A."/>
        </authorList>
    </citation>
    <scope>NUCLEOTIDE SEQUENCE</scope>
</reference>
<evidence type="ECO:0000259" key="1">
    <source>
        <dbReference type="Pfam" id="PF04773"/>
    </source>
</evidence>
<evidence type="ECO:0000313" key="2">
    <source>
        <dbReference type="EMBL" id="SUS04349.1"/>
    </source>
</evidence>
<name>A0A380T8L6_9ZZZZ</name>
<proteinExistence type="predicted"/>
<dbReference type="AlphaFoldDB" id="A0A380T8L6"/>
<dbReference type="InterPro" id="IPR006860">
    <property type="entry name" value="FecR"/>
</dbReference>
<organism evidence="2">
    <name type="scientific">metagenome</name>
    <dbReference type="NCBI Taxonomy" id="256318"/>
    <lineage>
        <taxon>unclassified sequences</taxon>
        <taxon>metagenomes</taxon>
    </lineage>
</organism>
<accession>A0A380T8L6</accession>
<sequence>MGANKGAVVRGLGAASAWLVAAVLAAPPVGSAELTTIGETAARIGETSLVVKSVSGVLPAGRRALAITDPVYSNEVIETGAESAGRFVFVDKTELATGPNSRITLDQFVFSSDPSSQKAAIGLTKGFMRFVTGSMDSKAYEVKTEGAVIGFRGTSVLIELKGDEAIEVWCIGGVAVQATAVAPDGTTKTLQCPVGSAIGLSAGGSLVCGPPSSGIQVNNASITATIAFFGDSPPADTFATVTSQQPAMTTAAQQAAASEVSTGASCNIGC</sequence>
<protein>
    <recommendedName>
        <fullName evidence="1">FecR protein domain-containing protein</fullName>
    </recommendedName>
</protein>
<gene>
    <name evidence="2" type="ORF">DF3PB_1280002</name>
</gene>
<dbReference type="EMBL" id="UIDG01000033">
    <property type="protein sequence ID" value="SUS04349.1"/>
    <property type="molecule type" value="Genomic_DNA"/>
</dbReference>
<feature type="domain" description="FecR protein" evidence="1">
    <location>
        <begin position="76"/>
        <end position="173"/>
    </location>
</feature>